<dbReference type="GO" id="GO:0020037">
    <property type="term" value="F:heme binding"/>
    <property type="evidence" value="ECO:0007669"/>
    <property type="project" value="InterPro"/>
</dbReference>
<comment type="similarity">
    <text evidence="2 3">Belongs to the cytochrome P450 family.</text>
</comment>
<dbReference type="OrthoDB" id="9801155at2"/>
<evidence type="ECO:0000256" key="2">
    <source>
        <dbReference type="ARBA" id="ARBA00010617"/>
    </source>
</evidence>
<dbReference type="GO" id="GO:0016705">
    <property type="term" value="F:oxidoreductase activity, acting on paired donors, with incorporation or reduction of molecular oxygen"/>
    <property type="evidence" value="ECO:0007669"/>
    <property type="project" value="InterPro"/>
</dbReference>
<name>A0A0R3CFJ8_9BRAD</name>
<dbReference type="InterPro" id="IPR002397">
    <property type="entry name" value="Cyt_P450_B"/>
</dbReference>
<dbReference type="SUPFAM" id="SSF48264">
    <property type="entry name" value="Cytochrome P450"/>
    <property type="match status" value="1"/>
</dbReference>
<dbReference type="InterPro" id="IPR036396">
    <property type="entry name" value="Cyt_P450_sf"/>
</dbReference>
<dbReference type="STRING" id="108015.GA0061099_1003634"/>
<keyword evidence="3" id="KW-0408">Iron</keyword>
<reference evidence="4 5" key="1">
    <citation type="submission" date="2015-09" db="EMBL/GenBank/DDBJ databases">
        <title>Draft Genome Sequence of the Strain BR 3267 (Bradyrhizobium yuanmingense) recommended as inoculant for cowpea in Brazil.</title>
        <authorList>
            <person name="Simoes-Araujo J.L."/>
            <person name="Zilli J.E."/>
        </authorList>
    </citation>
    <scope>NUCLEOTIDE SEQUENCE [LARGE SCALE GENOMIC DNA]</scope>
    <source>
        <strain evidence="4 5">BR3267</strain>
    </source>
</reference>
<accession>A0A0R3CFJ8</accession>
<dbReference type="CDD" id="cd11039">
    <property type="entry name" value="P450-pinF2-like"/>
    <property type="match status" value="1"/>
</dbReference>
<proteinExistence type="inferred from homology"/>
<evidence type="ECO:0000256" key="3">
    <source>
        <dbReference type="RuleBase" id="RU000461"/>
    </source>
</evidence>
<keyword evidence="3" id="KW-0560">Oxidoreductase</keyword>
<comment type="caution">
    <text evidence="4">The sequence shown here is derived from an EMBL/GenBank/DDBJ whole genome shotgun (WGS) entry which is preliminary data.</text>
</comment>
<evidence type="ECO:0000313" key="5">
    <source>
        <dbReference type="Proteomes" id="UP000051380"/>
    </source>
</evidence>
<sequence length="388" mass="43070">MSTAPRIEIDPAAFWADPYPMLAKMRKEAPIAFVPQLGSTLLTSRDDISISEKQIDVFSSHQPAGLMNRLMGHNMMRKDGEAHLVERRAMFPTVSPKTVKGYWTAQFQAHADRIIASLEPGRIDLMRDFALPFSGECLKSITGLTNIGFQDMDAWSQGMIEGIANYAGDPEVEARCHAATAGIDAAIDDILPVMRKNPDQSILGVLLSSGMPMESVRANVKLAISGGQNEPRKAIAGTVWALLTHPDQLDLVLRGEVSWLQAFEEYARWISPIGMSPRRIAKPWTIRDVAFELDERVFLMFGSANRDEKHFERADQFDVRRDTSKSVAFGAGPHFCAGAFASRAMIADVALPTLFARASRIELAEDEEVRIGGWAFRGLQNLPVRWEQ</sequence>
<dbReference type="AlphaFoldDB" id="A0A0R3CFJ8"/>
<protein>
    <submittedName>
        <fullName evidence="4">Cytochrome</fullName>
    </submittedName>
</protein>
<keyword evidence="3" id="KW-0349">Heme</keyword>
<dbReference type="PRINTS" id="PR00359">
    <property type="entry name" value="BP450"/>
</dbReference>
<evidence type="ECO:0000313" key="4">
    <source>
        <dbReference type="EMBL" id="KRP93857.1"/>
    </source>
</evidence>
<dbReference type="Gene3D" id="1.10.630.10">
    <property type="entry name" value="Cytochrome P450"/>
    <property type="match status" value="1"/>
</dbReference>
<keyword evidence="3" id="KW-0503">Monooxygenase</keyword>
<dbReference type="PROSITE" id="PS00086">
    <property type="entry name" value="CYTOCHROME_P450"/>
    <property type="match status" value="1"/>
</dbReference>
<keyword evidence="3" id="KW-0479">Metal-binding</keyword>
<dbReference type="GO" id="GO:0004497">
    <property type="term" value="F:monooxygenase activity"/>
    <property type="evidence" value="ECO:0007669"/>
    <property type="project" value="UniProtKB-KW"/>
</dbReference>
<dbReference type="RefSeq" id="WP_057028002.1">
    <property type="nucleotide sequence ID" value="NZ_LJYF01000029.1"/>
</dbReference>
<dbReference type="PANTHER" id="PTHR46696:SF1">
    <property type="entry name" value="CYTOCHROME P450 YJIB-RELATED"/>
    <property type="match status" value="1"/>
</dbReference>
<dbReference type="EMBL" id="LJYF01000029">
    <property type="protein sequence ID" value="KRP93857.1"/>
    <property type="molecule type" value="Genomic_DNA"/>
</dbReference>
<dbReference type="GO" id="GO:0005506">
    <property type="term" value="F:iron ion binding"/>
    <property type="evidence" value="ECO:0007669"/>
    <property type="project" value="InterPro"/>
</dbReference>
<evidence type="ECO:0000256" key="1">
    <source>
        <dbReference type="ARBA" id="ARBA00001971"/>
    </source>
</evidence>
<dbReference type="Proteomes" id="UP000051380">
    <property type="component" value="Unassembled WGS sequence"/>
</dbReference>
<dbReference type="InterPro" id="IPR017972">
    <property type="entry name" value="Cyt_P450_CS"/>
</dbReference>
<comment type="cofactor">
    <cofactor evidence="1">
        <name>heme</name>
        <dbReference type="ChEBI" id="CHEBI:30413"/>
    </cofactor>
</comment>
<organism evidence="4 5">
    <name type="scientific">Bradyrhizobium yuanmingense</name>
    <dbReference type="NCBI Taxonomy" id="108015"/>
    <lineage>
        <taxon>Bacteria</taxon>
        <taxon>Pseudomonadati</taxon>
        <taxon>Pseudomonadota</taxon>
        <taxon>Alphaproteobacteria</taxon>
        <taxon>Hyphomicrobiales</taxon>
        <taxon>Nitrobacteraceae</taxon>
        <taxon>Bradyrhizobium</taxon>
    </lineage>
</organism>
<dbReference type="InterPro" id="IPR001128">
    <property type="entry name" value="Cyt_P450"/>
</dbReference>
<gene>
    <name evidence="4" type="ORF">AOQ72_21565</name>
</gene>
<dbReference type="PANTHER" id="PTHR46696">
    <property type="entry name" value="P450, PUTATIVE (EUROFUNG)-RELATED"/>
    <property type="match status" value="1"/>
</dbReference>
<dbReference type="Pfam" id="PF00067">
    <property type="entry name" value="p450"/>
    <property type="match status" value="1"/>
</dbReference>